<feature type="transmembrane region" description="Helical" evidence="1">
    <location>
        <begin position="227"/>
        <end position="248"/>
    </location>
</feature>
<keyword evidence="1" id="KW-0472">Membrane</keyword>
<dbReference type="AlphaFoldDB" id="A0A242M4G4"/>
<feature type="transmembrane region" description="Helical" evidence="1">
    <location>
        <begin position="140"/>
        <end position="160"/>
    </location>
</feature>
<protein>
    <submittedName>
        <fullName evidence="2">Uncharacterized protein</fullName>
    </submittedName>
</protein>
<feature type="transmembrane region" description="Helical" evidence="1">
    <location>
        <begin position="78"/>
        <end position="102"/>
    </location>
</feature>
<name>A0A242M4G4_CABSO</name>
<reference evidence="2 3" key="1">
    <citation type="submission" date="2017-03" db="EMBL/GenBank/DDBJ databases">
        <title>Genome analysis of strain PAMC 26510.</title>
        <authorList>
            <person name="Oh H.-M."/>
            <person name="Yang J.-A."/>
        </authorList>
    </citation>
    <scope>NUCLEOTIDE SEQUENCE [LARGE SCALE GENOMIC DNA]</scope>
    <source>
        <strain evidence="2 3">PAMC 26510</strain>
    </source>
</reference>
<evidence type="ECO:0000313" key="3">
    <source>
        <dbReference type="Proteomes" id="UP000194546"/>
    </source>
</evidence>
<feature type="transmembrane region" description="Helical" evidence="1">
    <location>
        <begin position="254"/>
        <end position="274"/>
    </location>
</feature>
<organism evidence="2 3">
    <name type="scientific">Caballeronia sordidicola</name>
    <name type="common">Burkholderia sordidicola</name>
    <dbReference type="NCBI Taxonomy" id="196367"/>
    <lineage>
        <taxon>Bacteria</taxon>
        <taxon>Pseudomonadati</taxon>
        <taxon>Pseudomonadota</taxon>
        <taxon>Betaproteobacteria</taxon>
        <taxon>Burkholderiales</taxon>
        <taxon>Burkholderiaceae</taxon>
        <taxon>Caballeronia</taxon>
    </lineage>
</organism>
<gene>
    <name evidence="2" type="ORF">PAMC26510_36275</name>
</gene>
<sequence length="282" mass="28404">MIVSCADARFPQWRHAQEFDTFVTFHQQYFHTDTSMLDGVWCALAVIASVQSLRTPGAVSPARQQALRDAAGVGAAVIVAYAMATGFESMLVALAIAAFAVLTPRSGKATPASLQSALALAALASASADHALGLDTGASLGWTALGGLSAVIVVFAAGYLRVGSRIRALNGVFFNTPASGMHFACAALCTVIAYTAGFEGGAVAVVIIGAMVALIGAYLAMALADRAYPVFIAALNGYAACSVVAAGVGLANGALVVTGVALVLGCVAACTSAIPSRVSSKK</sequence>
<keyword evidence="1" id="KW-0812">Transmembrane</keyword>
<dbReference type="Proteomes" id="UP000194546">
    <property type="component" value="Unassembled WGS sequence"/>
</dbReference>
<dbReference type="RefSeq" id="WP_086383915.1">
    <property type="nucleotide sequence ID" value="NZ_NBTY01000209.1"/>
</dbReference>
<feature type="transmembrane region" description="Helical" evidence="1">
    <location>
        <begin position="200"/>
        <end position="220"/>
    </location>
</feature>
<feature type="transmembrane region" description="Helical" evidence="1">
    <location>
        <begin position="172"/>
        <end position="194"/>
    </location>
</feature>
<keyword evidence="1" id="KW-1133">Transmembrane helix</keyword>
<comment type="caution">
    <text evidence="2">The sequence shown here is derived from an EMBL/GenBank/DDBJ whole genome shotgun (WGS) entry which is preliminary data.</text>
</comment>
<evidence type="ECO:0000256" key="1">
    <source>
        <dbReference type="SAM" id="Phobius"/>
    </source>
</evidence>
<accession>A0A242M4G4</accession>
<evidence type="ECO:0000313" key="2">
    <source>
        <dbReference type="EMBL" id="OTP65992.1"/>
    </source>
</evidence>
<proteinExistence type="predicted"/>
<dbReference type="EMBL" id="NBTY01000209">
    <property type="protein sequence ID" value="OTP65992.1"/>
    <property type="molecule type" value="Genomic_DNA"/>
</dbReference>